<dbReference type="EMBL" id="CM003605">
    <property type="protein sequence ID" value="KYP71440.1"/>
    <property type="molecule type" value="Genomic_DNA"/>
</dbReference>
<dbReference type="Proteomes" id="UP000075243">
    <property type="component" value="Chromosome 3"/>
</dbReference>
<evidence type="ECO:0000313" key="1">
    <source>
        <dbReference type="EMBL" id="KYP71440.1"/>
    </source>
</evidence>
<protein>
    <submittedName>
        <fullName evidence="1">Uncharacterized protein</fullName>
    </submittedName>
</protein>
<dbReference type="InterPro" id="IPR009291">
    <property type="entry name" value="Vps62"/>
</dbReference>
<gene>
    <name evidence="1" type="ORF">KK1_010699</name>
</gene>
<dbReference type="Gramene" id="C.cajan_10399.t">
    <property type="protein sequence ID" value="C.cajan_10399.t"/>
    <property type="gene ID" value="C.cajan_10399"/>
</dbReference>
<reference evidence="1 2" key="1">
    <citation type="journal article" date="2012" name="Nat. Biotechnol.">
        <title>Draft genome sequence of pigeonpea (Cajanus cajan), an orphan legume crop of resource-poor farmers.</title>
        <authorList>
            <person name="Varshney R.K."/>
            <person name="Chen W."/>
            <person name="Li Y."/>
            <person name="Bharti A.K."/>
            <person name="Saxena R.K."/>
            <person name="Schlueter J.A."/>
            <person name="Donoghue M.T."/>
            <person name="Azam S."/>
            <person name="Fan G."/>
            <person name="Whaley A.M."/>
            <person name="Farmer A.D."/>
            <person name="Sheridan J."/>
            <person name="Iwata A."/>
            <person name="Tuteja R."/>
            <person name="Penmetsa R.V."/>
            <person name="Wu W."/>
            <person name="Upadhyaya H.D."/>
            <person name="Yang S.P."/>
            <person name="Shah T."/>
            <person name="Saxena K.B."/>
            <person name="Michael T."/>
            <person name="McCombie W.R."/>
            <person name="Yang B."/>
            <person name="Zhang G."/>
            <person name="Yang H."/>
            <person name="Wang J."/>
            <person name="Spillane C."/>
            <person name="Cook D.R."/>
            <person name="May G.D."/>
            <person name="Xu X."/>
            <person name="Jackson S.A."/>
        </authorList>
    </citation>
    <scope>NUCLEOTIDE SEQUENCE [LARGE SCALE GENOMIC DNA]</scope>
    <source>
        <strain evidence="2">cv. Asha</strain>
    </source>
</reference>
<name>A0A151TWK3_CAJCA</name>
<dbReference type="OMA" id="ACPSISC"/>
<sequence length="276" mass="30321">MENLTMDNDFLTTSEGNFFKKKKTLPIDTIFKLPVPISNSSWPPGGDFIRGIIDLGGLQVSQISTFNKVWGTYGGGPDNKGFIMFEPSGIPQGSFSVYDVRPSNRGIQAPSVRVGTFVAQNGSTINPPSIACPSISCLKTNNAIPKHMPNLQQIKAILQVYSPIMCLHPDEKYLPSSMNWFFSNGALLYKKGQESNPVTIAPNGTNLPQDHNTDGAYWLDLLVDASNKEKVKKGDLQSAKSYVHVKPMLGGFTDIAIWVFYPFNGPSRAKVKFITL</sequence>
<keyword evidence="2" id="KW-1185">Reference proteome</keyword>
<dbReference type="STRING" id="3821.A0A151TWK3"/>
<dbReference type="PANTHER" id="PTHR48152">
    <property type="entry name" value="F1C9.34 PROTEIN"/>
    <property type="match status" value="1"/>
</dbReference>
<proteinExistence type="predicted"/>
<accession>A0A151TWK3</accession>
<dbReference type="AlphaFoldDB" id="A0A151TWK3"/>
<organism evidence="1 2">
    <name type="scientific">Cajanus cajan</name>
    <name type="common">Pigeon pea</name>
    <name type="synonym">Cajanus indicus</name>
    <dbReference type="NCBI Taxonomy" id="3821"/>
    <lineage>
        <taxon>Eukaryota</taxon>
        <taxon>Viridiplantae</taxon>
        <taxon>Streptophyta</taxon>
        <taxon>Embryophyta</taxon>
        <taxon>Tracheophyta</taxon>
        <taxon>Spermatophyta</taxon>
        <taxon>Magnoliopsida</taxon>
        <taxon>eudicotyledons</taxon>
        <taxon>Gunneridae</taxon>
        <taxon>Pentapetalae</taxon>
        <taxon>rosids</taxon>
        <taxon>fabids</taxon>
        <taxon>Fabales</taxon>
        <taxon>Fabaceae</taxon>
        <taxon>Papilionoideae</taxon>
        <taxon>50 kb inversion clade</taxon>
        <taxon>NPAAA clade</taxon>
        <taxon>indigoferoid/millettioid clade</taxon>
        <taxon>Phaseoleae</taxon>
        <taxon>Cajanus</taxon>
    </lineage>
</organism>
<dbReference type="PANTHER" id="PTHR48152:SF3">
    <property type="entry name" value="DUF946 FAMILY PROTEIN (DUF946)"/>
    <property type="match status" value="1"/>
</dbReference>
<dbReference type="Pfam" id="PF06101">
    <property type="entry name" value="Vps62"/>
    <property type="match status" value="1"/>
</dbReference>
<evidence type="ECO:0000313" key="2">
    <source>
        <dbReference type="Proteomes" id="UP000075243"/>
    </source>
</evidence>